<dbReference type="Proteomes" id="UP000001424">
    <property type="component" value="Chromosome"/>
</dbReference>
<keyword evidence="2" id="KW-1185">Reference proteome</keyword>
<dbReference type="KEGG" id="cvi:CV_3105"/>
<evidence type="ECO:0000313" key="2">
    <source>
        <dbReference type="Proteomes" id="UP000001424"/>
    </source>
</evidence>
<name>Q7NTF2_CHRVO</name>
<reference evidence="1 2" key="1">
    <citation type="journal article" date="2003" name="Proc. Natl. Acad. Sci. U.S.A.">
        <title>The complete genome sequence of Chromobacterium violaceum reveals remarkable and exploitable bacterial adaptability.</title>
        <authorList>
            <person name="Vasconcelos A.T.R."/>
            <person name="de Almeida D.F."/>
            <person name="Almeida F.C."/>
            <person name="de Almeida L.G.P."/>
            <person name="de Almeida R."/>
            <person name="Goncalves J.A.A."/>
            <person name="Andrade E.M."/>
            <person name="Antonio R.V."/>
            <person name="Araripe J."/>
            <person name="de Araujo M.F.F."/>
            <person name="Filho S.A."/>
            <person name="Azevedo V."/>
            <person name="Batista A.J."/>
            <person name="Bataus L.A.M."/>
            <person name="Batista J.S."/>
            <person name="Belo A."/>
            <person name="vander Berg C."/>
            <person name="Blamey J."/>
            <person name="Bogo M."/>
            <person name="Bonato S."/>
            <person name="Bordignon J."/>
            <person name="Brito C.A."/>
            <person name="Brocchi M."/>
            <person name="Burity H.A."/>
            <person name="Camargo A.A."/>
            <person name="Cardoso D.D.P."/>
            <person name="Carneiro N.P."/>
            <person name="Carraro D.M."/>
            <person name="Carvalho C.M.B."/>
            <person name="Cascardo J.C.M."/>
            <person name="Cavada B.S."/>
            <person name="Chueire L.M.O."/>
            <person name="Pasa T.B.C."/>
            <person name="Duran N."/>
            <person name="Fagundes N."/>
            <person name="Falcao C.L."/>
            <person name="Fantinatti F."/>
            <person name="Farias I.P."/>
            <person name="Felipe M.S.S."/>
            <person name="Ferrari L.P."/>
            <person name="Ferro J.A."/>
            <person name="Ferro M.I.T."/>
            <person name="Franco G.R."/>
            <person name="Freitas N.S.A."/>
            <person name="Furlan L.R."/>
            <person name="Gazzinelli R.T."/>
            <person name="Gomes E.A."/>
            <person name="Goncalves P.R."/>
            <person name="Grangeiro T.B."/>
            <person name="Grattapaglia D."/>
            <person name="Grisard E.C."/>
            <person name="Guimaraes C.T."/>
            <person name="Hanna E.S."/>
            <person name="Hungria M."/>
            <person name="Jardim S.N."/>
            <person name="Laurino J."/>
            <person name="Leoi L.C.T."/>
            <person name="Fassarella L."/>
            <person name="Lima A."/>
            <person name="Loureiro M.F."/>
            <person name="Lyra M.C.P."/>
            <person name="Macedo M."/>
            <person name="Madeira H.M.F."/>
            <person name="Manfio G.P."/>
            <person name="Maranhao A.Q."/>
            <person name="Martins W.S."/>
            <person name="di Mauro S.M.Z."/>
            <person name="de Medeiros S.R.B."/>
            <person name="Meissner R.D.V."/>
            <person name="Menck C.F.M."/>
            <person name="Moreira M.A.M."/>
            <person name="Nascimento F.F."/>
            <person name="Nicolas M.F."/>
            <person name="Oliveira J.G."/>
            <person name="Oliveira S.C."/>
            <person name="Paixao R.F.C."/>
            <person name="Parente J.A."/>
            <person name="Pedrosa F.O."/>
            <person name="Pena S.J.D."/>
            <person name="Perreira J.O."/>
            <person name="Perreira M."/>
            <person name="Pinto L.S.R.C."/>
            <person name="Pinto L.S."/>
            <person name="Porto J.I.R."/>
            <person name="Potrich D.P."/>
            <person name="Neto C.E.R."/>
            <person name="Reis A.M.M."/>
            <person name="Rigo L.U."/>
            <person name="Rondinelli E."/>
            <person name="dos Santos E.B.P."/>
            <person name="Santos F.R."/>
            <person name="Schneider M.P.C."/>
            <person name="Seuanez H.N."/>
            <person name="Silva A.M.R."/>
            <person name="da Silva A.L.C."/>
            <person name="Silva D.W."/>
            <person name="Silva R."/>
            <person name="Simoes I.C."/>
            <person name="Simon D."/>
            <person name="Soares C.M.A."/>
            <person name="Soares R.B.A."/>
            <person name="Souza E.M."/>
            <person name="Souza K.R.L."/>
            <person name="Souza R.C."/>
            <person name="Steffens M.B.R."/>
            <person name="Steindel M."/>
            <person name="Teixeira S.R."/>
            <person name="Urmenyi T."/>
            <person name="Vettore A."/>
            <person name="Wassem R."/>
            <person name="Zaha A."/>
            <person name="Simpson A.J.G."/>
        </authorList>
    </citation>
    <scope>NUCLEOTIDE SEQUENCE [LARGE SCALE GENOMIC DNA]</scope>
    <source>
        <strain evidence="2">ATCC 12472 / DSM 30191 / JCM 1249 / NBRC 12614 / NCIMB 9131 / NCTC 9757</strain>
    </source>
</reference>
<dbReference type="AlphaFoldDB" id="Q7NTF2"/>
<dbReference type="EMBL" id="AE016825">
    <property type="protein sequence ID" value="AAQ60773.1"/>
    <property type="molecule type" value="Genomic_DNA"/>
</dbReference>
<dbReference type="HOGENOM" id="CLU_2932905_0_0_4"/>
<accession>Q7NTF2</accession>
<evidence type="ECO:0000313" key="1">
    <source>
        <dbReference type="EMBL" id="AAQ60773.1"/>
    </source>
</evidence>
<proteinExistence type="predicted"/>
<organism evidence="1 2">
    <name type="scientific">Chromobacterium violaceum (strain ATCC 12472 / DSM 30191 / JCM 1249 / CCUG 213 / NBRC 12614 / NCIMB 9131 / NCTC 9757 / MK)</name>
    <dbReference type="NCBI Taxonomy" id="243365"/>
    <lineage>
        <taxon>Bacteria</taxon>
        <taxon>Pseudomonadati</taxon>
        <taxon>Pseudomonadota</taxon>
        <taxon>Betaproteobacteria</taxon>
        <taxon>Neisseriales</taxon>
        <taxon>Chromobacteriaceae</taxon>
        <taxon>Chromobacterium</taxon>
    </lineage>
</organism>
<protein>
    <submittedName>
        <fullName evidence="1">Uncharacterized protein</fullName>
    </submittedName>
</protein>
<gene>
    <name evidence="1" type="ordered locus">CV_3105</name>
</gene>
<sequence>MSKLNKYVSICCLMNFNKAINGETMSKIEKKGPRLWALQKDRLDLSLLEPKKFRHQPDSI</sequence>